<evidence type="ECO:0008006" key="3">
    <source>
        <dbReference type="Google" id="ProtNLM"/>
    </source>
</evidence>
<reference evidence="1 2" key="1">
    <citation type="journal article" date="2014" name="Agronomy (Basel)">
        <title>A Draft Genome Sequence for Ensete ventricosum, the Drought-Tolerant Tree Against Hunger.</title>
        <authorList>
            <person name="Harrison J."/>
            <person name="Moore K.A."/>
            <person name="Paszkiewicz K."/>
            <person name="Jones T."/>
            <person name="Grant M."/>
            <person name="Ambacheew D."/>
            <person name="Muzemil S."/>
            <person name="Studholme D.J."/>
        </authorList>
    </citation>
    <scope>NUCLEOTIDE SEQUENCE [LARGE SCALE GENOMIC DNA]</scope>
</reference>
<evidence type="ECO:0000313" key="2">
    <source>
        <dbReference type="Proteomes" id="UP000287651"/>
    </source>
</evidence>
<comment type="caution">
    <text evidence="1">The sequence shown here is derived from an EMBL/GenBank/DDBJ whole genome shotgun (WGS) entry which is preliminary data.</text>
</comment>
<accession>A0A427B7Z7</accession>
<evidence type="ECO:0000313" key="1">
    <source>
        <dbReference type="EMBL" id="RRT84546.1"/>
    </source>
</evidence>
<dbReference type="PANTHER" id="PTHR33240">
    <property type="entry name" value="OS08G0508500 PROTEIN"/>
    <property type="match status" value="1"/>
</dbReference>
<name>A0A427B7Z7_ENSVE</name>
<dbReference type="Proteomes" id="UP000287651">
    <property type="component" value="Unassembled WGS sequence"/>
</dbReference>
<dbReference type="PANTHER" id="PTHR33240:SF8">
    <property type="entry name" value="OS03G0439900 PROTEIN"/>
    <property type="match status" value="1"/>
</dbReference>
<dbReference type="AlphaFoldDB" id="A0A427B7Z7"/>
<gene>
    <name evidence="1" type="ORF">B296_00004071</name>
</gene>
<protein>
    <recommendedName>
        <fullName evidence="3">Peptidase A2 domain-containing protein</fullName>
    </recommendedName>
</protein>
<organism evidence="1 2">
    <name type="scientific">Ensete ventricosum</name>
    <name type="common">Abyssinian banana</name>
    <name type="synonym">Musa ensete</name>
    <dbReference type="NCBI Taxonomy" id="4639"/>
    <lineage>
        <taxon>Eukaryota</taxon>
        <taxon>Viridiplantae</taxon>
        <taxon>Streptophyta</taxon>
        <taxon>Embryophyta</taxon>
        <taxon>Tracheophyta</taxon>
        <taxon>Spermatophyta</taxon>
        <taxon>Magnoliopsida</taxon>
        <taxon>Liliopsida</taxon>
        <taxon>Zingiberales</taxon>
        <taxon>Musaceae</taxon>
        <taxon>Ensete</taxon>
    </lineage>
</organism>
<sequence length="247" mass="27458">MPTPNASVCSLSDLDTLSSDSTDSLREQLRLVNQRIDDVRKTLRTKDERGESPLCGSPFIQEIQDAHIPPHFCLSMLKAYEGSSDPMEHIAMKPRELSLHPKGLVERQVDVIVGGPAMGGVSSSVRKAYALAEVLKRSRTRGNPRITFKSENEYPDHDDALVVMTRIANAHVGRIMIDTGSSADILYLDAFQKLRMTKRDLIPMTSTLTRFTGDVKTLVGVAILPMTFSNEPRTKTFIVPFMMVDLP</sequence>
<proteinExistence type="predicted"/>
<dbReference type="EMBL" id="AMZH03000281">
    <property type="protein sequence ID" value="RRT84546.1"/>
    <property type="molecule type" value="Genomic_DNA"/>
</dbReference>